<dbReference type="PANTHER" id="PTHR44013">
    <property type="entry name" value="ZINC-TYPE ALCOHOL DEHYDROGENASE-LIKE PROTEIN C16A3.02C"/>
    <property type="match status" value="1"/>
</dbReference>
<dbReference type="InterPro" id="IPR013154">
    <property type="entry name" value="ADH-like_N"/>
</dbReference>
<evidence type="ECO:0000259" key="1">
    <source>
        <dbReference type="SMART" id="SM00829"/>
    </source>
</evidence>
<organism evidence="2 3">
    <name type="scientific">Microbacterium salsuginis</name>
    <dbReference type="NCBI Taxonomy" id="2722803"/>
    <lineage>
        <taxon>Bacteria</taxon>
        <taxon>Bacillati</taxon>
        <taxon>Actinomycetota</taxon>
        <taxon>Actinomycetes</taxon>
        <taxon>Micrococcales</taxon>
        <taxon>Microbacteriaceae</taxon>
        <taxon>Microbacterium</taxon>
    </lineage>
</organism>
<dbReference type="EMBL" id="JABACI010000002">
    <property type="protein sequence ID" value="NLP83991.1"/>
    <property type="molecule type" value="Genomic_DNA"/>
</dbReference>
<feature type="domain" description="Enoyl reductase (ER)" evidence="1">
    <location>
        <begin position="35"/>
        <end position="345"/>
    </location>
</feature>
<dbReference type="Pfam" id="PF13602">
    <property type="entry name" value="ADH_zinc_N_2"/>
    <property type="match status" value="1"/>
</dbReference>
<keyword evidence="3" id="KW-1185">Reference proteome</keyword>
<dbReference type="InterPro" id="IPR011032">
    <property type="entry name" value="GroES-like_sf"/>
</dbReference>
<dbReference type="Pfam" id="PF08240">
    <property type="entry name" value="ADH_N"/>
    <property type="match status" value="1"/>
</dbReference>
<dbReference type="InterPro" id="IPR036291">
    <property type="entry name" value="NAD(P)-bd_dom_sf"/>
</dbReference>
<dbReference type="InterPro" id="IPR020843">
    <property type="entry name" value="ER"/>
</dbReference>
<evidence type="ECO:0000313" key="2">
    <source>
        <dbReference type="EMBL" id="NLP83991.1"/>
    </source>
</evidence>
<gene>
    <name evidence="2" type="ORF">HF576_09030</name>
</gene>
<dbReference type="RefSeq" id="WP_168912463.1">
    <property type="nucleotide sequence ID" value="NZ_JABACI010000002.1"/>
</dbReference>
<evidence type="ECO:0000313" key="3">
    <source>
        <dbReference type="Proteomes" id="UP001429745"/>
    </source>
</evidence>
<dbReference type="Gene3D" id="3.90.180.10">
    <property type="entry name" value="Medium-chain alcohol dehydrogenases, catalytic domain"/>
    <property type="match status" value="1"/>
</dbReference>
<proteinExistence type="predicted"/>
<dbReference type="InterPro" id="IPR052733">
    <property type="entry name" value="Chloroplast_QOR"/>
</dbReference>
<sequence>MSSTDHDDTRGAVHAPAVAAVPGDTMRAAVAHRFGGPDVVAVERMPRPTPRDGEILVRVHAASVSIADHRVRSRDVPRGLRIPTMFALGMMRPRHPVLGMDAAGVVAQVGAGATGFAPGDRVLLLRGARFGCHAEYTTIAAEGAVTRIPDGVSFRDAAAVPFGFATADAFLEAGGIGPGQRVLVNGASGAVGSAAVQLAKLRGATVTAVTSAGNAELVRDLGADRVIDYAREDFAAGGAEYDAVVECVGNAPHARSVRALRPGGVLLLVIADLAAMLGSKLRPTRDGIRRIQDVGAITGSQLARLIELAATGVIRPVIDRVYDLDAIREAHEYVDTGRKRGNVLITLGD</sequence>
<comment type="caution">
    <text evidence="2">The sequence shown here is derived from an EMBL/GenBank/DDBJ whole genome shotgun (WGS) entry which is preliminary data.</text>
</comment>
<dbReference type="Proteomes" id="UP001429745">
    <property type="component" value="Unassembled WGS sequence"/>
</dbReference>
<dbReference type="SUPFAM" id="SSF51735">
    <property type="entry name" value="NAD(P)-binding Rossmann-fold domains"/>
    <property type="match status" value="1"/>
</dbReference>
<dbReference type="SUPFAM" id="SSF50129">
    <property type="entry name" value="GroES-like"/>
    <property type="match status" value="1"/>
</dbReference>
<name>A0ABX1KF33_9MICO</name>
<dbReference type="Gene3D" id="3.40.50.720">
    <property type="entry name" value="NAD(P)-binding Rossmann-like Domain"/>
    <property type="match status" value="1"/>
</dbReference>
<dbReference type="PANTHER" id="PTHR44013:SF1">
    <property type="entry name" value="ZINC-TYPE ALCOHOL DEHYDROGENASE-LIKE PROTEIN C16A3.02C"/>
    <property type="match status" value="1"/>
</dbReference>
<dbReference type="CDD" id="cd08267">
    <property type="entry name" value="MDR1"/>
    <property type="match status" value="1"/>
</dbReference>
<dbReference type="SMART" id="SM00829">
    <property type="entry name" value="PKS_ER"/>
    <property type="match status" value="1"/>
</dbReference>
<reference evidence="2 3" key="1">
    <citation type="submission" date="2020-04" db="EMBL/GenBank/DDBJ databases">
        <title>CFH 90308 Microbacterium sp.</title>
        <authorList>
            <person name="Nie G."/>
            <person name="Ming H."/>
            <person name="Xia T."/>
        </authorList>
    </citation>
    <scope>NUCLEOTIDE SEQUENCE [LARGE SCALE GENOMIC DNA]</scope>
    <source>
        <strain evidence="2 3">CFH 90308</strain>
    </source>
</reference>
<protein>
    <submittedName>
        <fullName evidence="2">NAD(P)-dependent alcohol dehydrogenase</fullName>
    </submittedName>
</protein>
<accession>A0ABX1KF33</accession>